<keyword evidence="4 7" id="KW-0812">Transmembrane</keyword>
<feature type="transmembrane region" description="Helical" evidence="7">
    <location>
        <begin position="64"/>
        <end position="85"/>
    </location>
</feature>
<organism evidence="10 11">
    <name type="scientific">Sphingomonas aurantiaca</name>
    <dbReference type="NCBI Taxonomy" id="185949"/>
    <lineage>
        <taxon>Bacteria</taxon>
        <taxon>Pseudomonadati</taxon>
        <taxon>Pseudomonadota</taxon>
        <taxon>Alphaproteobacteria</taxon>
        <taxon>Sphingomonadales</taxon>
        <taxon>Sphingomonadaceae</taxon>
        <taxon>Sphingomonas</taxon>
    </lineage>
</organism>
<name>A0A5E7XQ72_9SPHN</name>
<dbReference type="InterPro" id="IPR023090">
    <property type="entry name" value="UPF0702_alpha/beta_dom_sf"/>
</dbReference>
<dbReference type="Pfam" id="PF04239">
    <property type="entry name" value="DUF421"/>
    <property type="match status" value="1"/>
</dbReference>
<evidence type="ECO:0000256" key="2">
    <source>
        <dbReference type="ARBA" id="ARBA00006448"/>
    </source>
</evidence>
<evidence type="ECO:0000259" key="9">
    <source>
        <dbReference type="Pfam" id="PF20730"/>
    </source>
</evidence>
<evidence type="ECO:0000256" key="1">
    <source>
        <dbReference type="ARBA" id="ARBA00004651"/>
    </source>
</evidence>
<evidence type="ECO:0000256" key="5">
    <source>
        <dbReference type="ARBA" id="ARBA00022989"/>
    </source>
</evidence>
<evidence type="ECO:0000256" key="6">
    <source>
        <dbReference type="ARBA" id="ARBA00023136"/>
    </source>
</evidence>
<dbReference type="Gene3D" id="3.30.240.20">
    <property type="entry name" value="bsu07140 like domains"/>
    <property type="match status" value="1"/>
</dbReference>
<evidence type="ECO:0008006" key="12">
    <source>
        <dbReference type="Google" id="ProtNLM"/>
    </source>
</evidence>
<protein>
    <recommendedName>
        <fullName evidence="12">DUF421 domain-containing protein</fullName>
    </recommendedName>
</protein>
<comment type="similarity">
    <text evidence="2">Belongs to the UPF0702 family.</text>
</comment>
<dbReference type="AlphaFoldDB" id="A0A5E7XQ72"/>
<feature type="transmembrane region" description="Helical" evidence="7">
    <location>
        <begin position="6"/>
        <end position="27"/>
    </location>
</feature>
<feature type="domain" description="YetF C-terminal" evidence="8">
    <location>
        <begin position="88"/>
        <end position="156"/>
    </location>
</feature>
<dbReference type="InterPro" id="IPR007353">
    <property type="entry name" value="DUF421"/>
</dbReference>
<evidence type="ECO:0000313" key="10">
    <source>
        <dbReference type="EMBL" id="VVS96386.1"/>
    </source>
</evidence>
<reference evidence="10 11" key="1">
    <citation type="submission" date="2019-09" db="EMBL/GenBank/DDBJ databases">
        <authorList>
            <person name="Dittami M. S."/>
        </authorList>
    </citation>
    <scope>NUCLEOTIDE SEQUENCE [LARGE SCALE GENOMIC DNA]</scope>
    <source>
        <strain evidence="10">SPHINGO391</strain>
    </source>
</reference>
<keyword evidence="6 7" id="KW-0472">Membrane</keyword>
<keyword evidence="5 7" id="KW-1133">Transmembrane helix</keyword>
<evidence type="ECO:0000256" key="7">
    <source>
        <dbReference type="SAM" id="Phobius"/>
    </source>
</evidence>
<proteinExistence type="inferred from homology"/>
<dbReference type="RefSeq" id="WP_151989601.1">
    <property type="nucleotide sequence ID" value="NZ_LR701504.1"/>
</dbReference>
<dbReference type="InterPro" id="IPR048454">
    <property type="entry name" value="YetF_N"/>
</dbReference>
<dbReference type="EMBL" id="CABVLI010000002">
    <property type="protein sequence ID" value="VVS96386.1"/>
    <property type="molecule type" value="Genomic_DNA"/>
</dbReference>
<sequence>MLTGSVFGLVRILVVGSLAYLILIAILRVSGKRTLAKMNAFDFVVTVALGSTLATVLLSKDVPLTEGVLGFALLALLQFVIAWAAQRFGVLEAAVKAKPCVLLYDGVIDADAMLAERVTQGEIAAAVRKAGYGDFSMIAAVVLETDGSFSVVPNDDAGDRSAL</sequence>
<evidence type="ECO:0000256" key="4">
    <source>
        <dbReference type="ARBA" id="ARBA00022692"/>
    </source>
</evidence>
<gene>
    <name evidence="10" type="ORF">SPHINGO391_100041</name>
</gene>
<dbReference type="PANTHER" id="PTHR34582:SF6">
    <property type="entry name" value="UPF0702 TRANSMEMBRANE PROTEIN YCAP"/>
    <property type="match status" value="1"/>
</dbReference>
<feature type="domain" description="YetF-like N-terminal transmembrane" evidence="9">
    <location>
        <begin position="18"/>
        <end position="83"/>
    </location>
</feature>
<feature type="transmembrane region" description="Helical" evidence="7">
    <location>
        <begin position="39"/>
        <end position="58"/>
    </location>
</feature>
<comment type="subcellular location">
    <subcellularLocation>
        <location evidence="1">Cell membrane</location>
        <topology evidence="1">Multi-pass membrane protein</topology>
    </subcellularLocation>
</comment>
<evidence type="ECO:0000313" key="11">
    <source>
        <dbReference type="Proteomes" id="UP000326857"/>
    </source>
</evidence>
<dbReference type="PANTHER" id="PTHR34582">
    <property type="entry name" value="UPF0702 TRANSMEMBRANE PROTEIN YCAP"/>
    <property type="match status" value="1"/>
</dbReference>
<dbReference type="GO" id="GO:0005886">
    <property type="term" value="C:plasma membrane"/>
    <property type="evidence" value="ECO:0007669"/>
    <property type="project" value="UniProtKB-SubCell"/>
</dbReference>
<accession>A0A5E7XQ72</accession>
<dbReference type="Pfam" id="PF20730">
    <property type="entry name" value="YetF_N"/>
    <property type="match status" value="1"/>
</dbReference>
<keyword evidence="3" id="KW-1003">Cell membrane</keyword>
<evidence type="ECO:0000259" key="8">
    <source>
        <dbReference type="Pfam" id="PF04239"/>
    </source>
</evidence>
<dbReference type="Proteomes" id="UP000326857">
    <property type="component" value="Unassembled WGS sequence"/>
</dbReference>
<evidence type="ECO:0000256" key="3">
    <source>
        <dbReference type="ARBA" id="ARBA00022475"/>
    </source>
</evidence>